<evidence type="ECO:0000313" key="3">
    <source>
        <dbReference type="Proteomes" id="UP000199101"/>
    </source>
</evidence>
<protein>
    <submittedName>
        <fullName evidence="2">Uncharacterized protein</fullName>
    </submittedName>
</protein>
<dbReference type="Proteomes" id="UP000199101">
    <property type="component" value="Unassembled WGS sequence"/>
</dbReference>
<organism evidence="2 3">
    <name type="scientific">Rhizobium multihospitium</name>
    <dbReference type="NCBI Taxonomy" id="410764"/>
    <lineage>
        <taxon>Bacteria</taxon>
        <taxon>Pseudomonadati</taxon>
        <taxon>Pseudomonadota</taxon>
        <taxon>Alphaproteobacteria</taxon>
        <taxon>Hyphomicrobiales</taxon>
        <taxon>Rhizobiaceae</taxon>
        <taxon>Rhizobium/Agrobacterium group</taxon>
        <taxon>Rhizobium</taxon>
    </lineage>
</organism>
<sequence length="211" mass="22242">MGGLADGGRSGRYSSTADTIQVRMARQSSGEVFLNIAASLSLGIVVSLMFGSSALAFDKSSFFDAALCKPPYSTASATKMYDEAEKLAKADTSLMTAAVYKMSADFGRQGFKANEVVFAGTSFGILVEGLRADDLAKTYHLTSDGLGNLLGTATKSYGRALRKAEQPATEMGVVSVVARESAAFPGKTLLACEFVSHEDLEAMKSMQSLPK</sequence>
<keyword evidence="1" id="KW-0812">Transmembrane</keyword>
<dbReference type="AlphaFoldDB" id="A0A1C3UC60"/>
<keyword evidence="1" id="KW-0472">Membrane</keyword>
<name>A0A1C3UC60_9HYPH</name>
<proteinExistence type="predicted"/>
<keyword evidence="3" id="KW-1185">Reference proteome</keyword>
<gene>
    <name evidence="2" type="ORF">GA0061103_1873</name>
</gene>
<keyword evidence="1" id="KW-1133">Transmembrane helix</keyword>
<accession>A0A1C3UC60</accession>
<evidence type="ECO:0000313" key="2">
    <source>
        <dbReference type="EMBL" id="SCB12927.1"/>
    </source>
</evidence>
<reference evidence="3" key="1">
    <citation type="submission" date="2016-08" db="EMBL/GenBank/DDBJ databases">
        <authorList>
            <person name="Varghese N."/>
            <person name="Submissions Spin"/>
        </authorList>
    </citation>
    <scope>NUCLEOTIDE SEQUENCE [LARGE SCALE GENOMIC DNA]</scope>
    <source>
        <strain evidence="3">HAMBI 2975</strain>
    </source>
</reference>
<evidence type="ECO:0000256" key="1">
    <source>
        <dbReference type="SAM" id="Phobius"/>
    </source>
</evidence>
<dbReference type="EMBL" id="FMAG01000001">
    <property type="protein sequence ID" value="SCB12927.1"/>
    <property type="molecule type" value="Genomic_DNA"/>
</dbReference>
<feature type="transmembrane region" description="Helical" evidence="1">
    <location>
        <begin position="32"/>
        <end position="57"/>
    </location>
</feature>